<dbReference type="EMBL" id="AHHD01000288">
    <property type="protein sequence ID" value="EKG15874.1"/>
    <property type="molecule type" value="Genomic_DNA"/>
</dbReference>
<evidence type="ECO:0000256" key="5">
    <source>
        <dbReference type="SAM" id="MobiDB-lite"/>
    </source>
</evidence>
<accession>K2S056</accession>
<feature type="compositionally biased region" description="Acidic residues" evidence="5">
    <location>
        <begin position="616"/>
        <end position="634"/>
    </location>
</feature>
<dbReference type="Proteomes" id="UP000007129">
    <property type="component" value="Unassembled WGS sequence"/>
</dbReference>
<dbReference type="PANTHER" id="PTHR34105">
    <property type="entry name" value="PROLINE-, GLUTAMIC ACID- AND LEUCINE-RICH PROTEIN 1"/>
    <property type="match status" value="1"/>
</dbReference>
<proteinExistence type="inferred from homology"/>
<dbReference type="GO" id="GO:0005634">
    <property type="term" value="C:nucleus"/>
    <property type="evidence" value="ECO:0007669"/>
    <property type="project" value="UniProtKB-SubCell"/>
</dbReference>
<reference evidence="7 8" key="1">
    <citation type="journal article" date="2012" name="BMC Genomics">
        <title>Tools to kill: Genome of one of the most destructive plant pathogenic fungi Macrophomina phaseolina.</title>
        <authorList>
            <person name="Islam M.S."/>
            <person name="Haque M.S."/>
            <person name="Islam M.M."/>
            <person name="Emdad E.M."/>
            <person name="Halim A."/>
            <person name="Hossen Q.M.M."/>
            <person name="Hossain M.Z."/>
            <person name="Ahmed B."/>
            <person name="Rahim S."/>
            <person name="Rahman M.S."/>
            <person name="Alam M.M."/>
            <person name="Hou S."/>
            <person name="Wan X."/>
            <person name="Saito J.A."/>
            <person name="Alam M."/>
        </authorList>
    </citation>
    <scope>NUCLEOTIDE SEQUENCE [LARGE SCALE GENOMIC DNA]</scope>
    <source>
        <strain evidence="7 8">MS6</strain>
    </source>
</reference>
<evidence type="ECO:0000313" key="8">
    <source>
        <dbReference type="Proteomes" id="UP000007129"/>
    </source>
</evidence>
<evidence type="ECO:0000313" key="7">
    <source>
        <dbReference type="EMBL" id="EKG15874.1"/>
    </source>
</evidence>
<dbReference type="InterPro" id="IPR011989">
    <property type="entry name" value="ARM-like"/>
</dbReference>
<sequence>MGPSQDAYAANVLKAVTYRLSAVPAKQLPALIPHVTATLPACKLVLSAPQNASGKDASETAVLVHKLRTQISTLLQDRSTEGRWSAVVLSKCAIELGGWEMLQKSGPWVRGLLGILTKPDPPTTKVLAIVTLTRIFMLTRDYQTLVREITTPSLTPFITSCLNTLSRAKNGDQGTQQLVETVLESFARLLPRHPTTFRPHLSKINQFLSQVVAQSVTAENMYLSSDGLAAARSLYAQLPNCAAKNGFKEEWETSLQKIVTAAHQAANKVFRAVIEDWESVTGVQPPSTTNRTLDMVVEQSGPDQCGFPGWTGIYAGSARLIGLLELLAELTASPTAPSGPVSFRIAHVMDLLTRVLSITAPAGHNKKNQECGISFNDQIGKEERNDLFTVLPQIHIAALSLFETLVERFGSSMSPVIEFFLDRLSFVFQEEKSLANVRAASYYVLSKVLPTVGSTLSAAQVKALNSIMHACCEDLLPRDPDTTIQSHPATINGNKNQQQISMNADSFLTSTKKMQPQQLVYPDLYRAAHELLPLLLSHVPAEIMDNSIRARIDGTAVLIKHEEAMLASVLSLDPRGNPSLLPLAARLYPNSPAVESLLRPRVPAIRPNANRVLNVAEEEEEEDEGEDEEVEVAETAEQNTEVVPFTQYDKMQLDDAPAEASQSEPVAVRSKHAEKDASTADQDIARGESSSTSGPEKRPSTETEMQSTRSPKRPRVASPPRDVPKAGQQEPAASTLPAAVPFETGYGEEDDDGDVEVPTLIMSEDEDEEEESGEEE</sequence>
<evidence type="ECO:0000256" key="1">
    <source>
        <dbReference type="ARBA" id="ARBA00004123"/>
    </source>
</evidence>
<evidence type="ECO:0000259" key="6">
    <source>
        <dbReference type="Pfam" id="PF08167"/>
    </source>
</evidence>
<feature type="domain" description="Pre-rRNA-processing protein RIX1 N-terminal" evidence="6">
    <location>
        <begin position="13"/>
        <end position="215"/>
    </location>
</feature>
<feature type="compositionally biased region" description="Basic and acidic residues" evidence="5">
    <location>
        <begin position="671"/>
        <end position="686"/>
    </location>
</feature>
<dbReference type="PANTHER" id="PTHR34105:SF1">
    <property type="entry name" value="PROLINE-, GLUTAMIC ACID- AND LEUCINE-RICH PROTEIN 1"/>
    <property type="match status" value="1"/>
</dbReference>
<name>K2S056_MACPH</name>
<comment type="subcellular location">
    <subcellularLocation>
        <location evidence="1">Nucleus</location>
    </subcellularLocation>
</comment>
<evidence type="ECO:0000256" key="4">
    <source>
        <dbReference type="ARBA" id="ARBA00023242"/>
    </source>
</evidence>
<keyword evidence="4" id="KW-0539">Nucleus</keyword>
<dbReference type="Gene3D" id="1.25.10.10">
    <property type="entry name" value="Leucine-rich Repeat Variant"/>
    <property type="match status" value="1"/>
</dbReference>
<dbReference type="Pfam" id="PF08167">
    <property type="entry name" value="RIX1"/>
    <property type="match status" value="1"/>
</dbReference>
<dbReference type="OrthoDB" id="20900at2759"/>
<feature type="compositionally biased region" description="Acidic residues" evidence="5">
    <location>
        <begin position="763"/>
        <end position="776"/>
    </location>
</feature>
<dbReference type="STRING" id="1126212.K2S056"/>
<protein>
    <recommendedName>
        <fullName evidence="3">Pre-rRNA-processing protein RIX1</fullName>
    </recommendedName>
</protein>
<dbReference type="InterPro" id="IPR012583">
    <property type="entry name" value="RIX1_N"/>
</dbReference>
<dbReference type="HOGENOM" id="CLU_016392_1_0_1"/>
<comment type="similarity">
    <text evidence="2">Belongs to the RIX1/PELP1 family.</text>
</comment>
<dbReference type="GO" id="GO:0006364">
    <property type="term" value="P:rRNA processing"/>
    <property type="evidence" value="ECO:0007669"/>
    <property type="project" value="TreeGrafter"/>
</dbReference>
<gene>
    <name evidence="7" type="ORF">MPH_06839</name>
</gene>
<dbReference type="VEuPathDB" id="FungiDB:MPH_06839"/>
<comment type="caution">
    <text evidence="7">The sequence shown here is derived from an EMBL/GenBank/DDBJ whole genome shotgun (WGS) entry which is preliminary data.</text>
</comment>
<evidence type="ECO:0000256" key="3">
    <source>
        <dbReference type="ARBA" id="ARBA00021502"/>
    </source>
</evidence>
<dbReference type="InParanoid" id="K2S056"/>
<dbReference type="AlphaFoldDB" id="K2S056"/>
<dbReference type="InterPro" id="IPR016024">
    <property type="entry name" value="ARM-type_fold"/>
</dbReference>
<evidence type="ECO:0000256" key="2">
    <source>
        <dbReference type="ARBA" id="ARBA00010511"/>
    </source>
</evidence>
<dbReference type="eggNOG" id="ENOG502QSEW">
    <property type="taxonomic scope" value="Eukaryota"/>
</dbReference>
<organism evidence="7 8">
    <name type="scientific">Macrophomina phaseolina (strain MS6)</name>
    <name type="common">Charcoal rot fungus</name>
    <dbReference type="NCBI Taxonomy" id="1126212"/>
    <lineage>
        <taxon>Eukaryota</taxon>
        <taxon>Fungi</taxon>
        <taxon>Dikarya</taxon>
        <taxon>Ascomycota</taxon>
        <taxon>Pezizomycotina</taxon>
        <taxon>Dothideomycetes</taxon>
        <taxon>Dothideomycetes incertae sedis</taxon>
        <taxon>Botryosphaeriales</taxon>
        <taxon>Botryosphaeriaceae</taxon>
        <taxon>Macrophomina</taxon>
    </lineage>
</organism>
<dbReference type="SUPFAM" id="SSF48371">
    <property type="entry name" value="ARM repeat"/>
    <property type="match status" value="1"/>
</dbReference>
<feature type="region of interest" description="Disordered" evidence="5">
    <location>
        <begin position="613"/>
        <end position="776"/>
    </location>
</feature>
<feature type="compositionally biased region" description="Acidic residues" evidence="5">
    <location>
        <begin position="746"/>
        <end position="755"/>
    </location>
</feature>